<feature type="transmembrane region" description="Helical" evidence="1">
    <location>
        <begin position="39"/>
        <end position="56"/>
    </location>
</feature>
<protein>
    <submittedName>
        <fullName evidence="2">SpoVA/SpoVAEb family sporulation membrane protein</fullName>
    </submittedName>
</protein>
<gene>
    <name evidence="2" type="ORF">H9729_00020</name>
</gene>
<keyword evidence="1" id="KW-0472">Membrane</keyword>
<name>A0A9D1ZXV2_9FIRM</name>
<dbReference type="Proteomes" id="UP000886750">
    <property type="component" value="Unassembled WGS sequence"/>
</dbReference>
<proteinExistence type="predicted"/>
<reference evidence="2" key="1">
    <citation type="journal article" date="2021" name="PeerJ">
        <title>Extensive microbial diversity within the chicken gut microbiome revealed by metagenomics and culture.</title>
        <authorList>
            <person name="Gilroy R."/>
            <person name="Ravi A."/>
            <person name="Getino M."/>
            <person name="Pursley I."/>
            <person name="Horton D.L."/>
            <person name="Alikhan N.F."/>
            <person name="Baker D."/>
            <person name="Gharbi K."/>
            <person name="Hall N."/>
            <person name="Watson M."/>
            <person name="Adriaenssens E.M."/>
            <person name="Foster-Nyarko E."/>
            <person name="Jarju S."/>
            <person name="Secka A."/>
            <person name="Antonio M."/>
            <person name="Oren A."/>
            <person name="Chaudhuri R.R."/>
            <person name="La Ragione R."/>
            <person name="Hildebrand F."/>
            <person name="Pallen M.J."/>
        </authorList>
    </citation>
    <scope>NUCLEOTIDE SEQUENCE</scope>
    <source>
        <strain evidence="2">1345</strain>
    </source>
</reference>
<feature type="transmembrane region" description="Helical" evidence="1">
    <location>
        <begin position="91"/>
        <end position="119"/>
    </location>
</feature>
<sequence length="126" mass="13136">MNQYVDILLMFAKAFAVGGSICLIAQIVINFTKLTSGRILVFFMLAGVALEGLGLYQYLVDFAGAGATVPISGFGYLLARGAMRGAEQGLFGAITGALSAASAGVTAAVIFAFIFALIFKPRSKKN</sequence>
<dbReference type="EMBL" id="DXCQ01000001">
    <property type="protein sequence ID" value="HIY96054.1"/>
    <property type="molecule type" value="Genomic_DNA"/>
</dbReference>
<organism evidence="2 3">
    <name type="scientific">Candidatus Borkfalkia excrementigallinarum</name>
    <dbReference type="NCBI Taxonomy" id="2838506"/>
    <lineage>
        <taxon>Bacteria</taxon>
        <taxon>Bacillati</taxon>
        <taxon>Bacillota</taxon>
        <taxon>Clostridia</taxon>
        <taxon>Christensenellales</taxon>
        <taxon>Christensenellaceae</taxon>
        <taxon>Candidatus Borkfalkia</taxon>
    </lineage>
</organism>
<feature type="transmembrane region" description="Helical" evidence="1">
    <location>
        <begin position="12"/>
        <end position="32"/>
    </location>
</feature>
<evidence type="ECO:0000313" key="2">
    <source>
        <dbReference type="EMBL" id="HIY96054.1"/>
    </source>
</evidence>
<feature type="transmembrane region" description="Helical" evidence="1">
    <location>
        <begin position="62"/>
        <end position="79"/>
    </location>
</feature>
<evidence type="ECO:0000256" key="1">
    <source>
        <dbReference type="SAM" id="Phobius"/>
    </source>
</evidence>
<keyword evidence="1" id="KW-1133">Transmembrane helix</keyword>
<dbReference type="PANTHER" id="PTHR38450">
    <property type="entry name" value="STAGE V SPORULATION PROTEIN AC-RELATED"/>
    <property type="match status" value="1"/>
</dbReference>
<evidence type="ECO:0000313" key="3">
    <source>
        <dbReference type="Proteomes" id="UP000886750"/>
    </source>
</evidence>
<keyword evidence="1" id="KW-0812">Transmembrane</keyword>
<dbReference type="AlphaFoldDB" id="A0A9D1ZXV2"/>
<accession>A0A9D1ZXV2</accession>
<dbReference type="Pfam" id="PF03862">
    <property type="entry name" value="SpoVAC_SpoVAEB"/>
    <property type="match status" value="1"/>
</dbReference>
<comment type="caution">
    <text evidence="2">The sequence shown here is derived from an EMBL/GenBank/DDBJ whole genome shotgun (WGS) entry which is preliminary data.</text>
</comment>
<dbReference type="InterPro" id="IPR005562">
    <property type="entry name" value="SpoVA"/>
</dbReference>
<reference evidence="2" key="2">
    <citation type="submission" date="2021-04" db="EMBL/GenBank/DDBJ databases">
        <authorList>
            <person name="Gilroy R."/>
        </authorList>
    </citation>
    <scope>NUCLEOTIDE SEQUENCE</scope>
    <source>
        <strain evidence="2">1345</strain>
    </source>
</reference>
<dbReference type="PANTHER" id="PTHR38450:SF2">
    <property type="entry name" value="STAGE V SPORULATION PROTEIN AEB"/>
    <property type="match status" value="1"/>
</dbReference>